<evidence type="ECO:0000313" key="1">
    <source>
        <dbReference type="EMBL" id="KXU15820.1"/>
    </source>
</evidence>
<dbReference type="AlphaFoldDB" id="A0A139RM43"/>
<dbReference type="EMBL" id="LQZE01000186">
    <property type="protein sequence ID" value="KXU15820.1"/>
    <property type="molecule type" value="Genomic_DNA"/>
</dbReference>
<sequence>MEMPTLLLAQATKNQKGANWLLLFCYGFEPVFFVEKNKKTTSYAGG</sequence>
<comment type="caution">
    <text evidence="1">The sequence shown here is derived from an EMBL/GenBank/DDBJ whole genome shotgun (WGS) entry which is preliminary data.</text>
</comment>
<reference evidence="1 2" key="1">
    <citation type="submission" date="2016-01" db="EMBL/GenBank/DDBJ databases">
        <title>Highly variable Streptococcus oralis are common among viridans streptococci isolated from primates.</title>
        <authorList>
            <person name="Denapaite D."/>
            <person name="Rieger M."/>
            <person name="Koendgen S."/>
            <person name="Brueckner R."/>
            <person name="Ochigava I."/>
            <person name="Kappeler P."/>
            <person name="Maetz-Rensing K."/>
            <person name="Leendertz F."/>
            <person name="Hakenbeck R."/>
        </authorList>
    </citation>
    <scope>NUCLEOTIDE SEQUENCE [LARGE SCALE GENOMIC DNA]</scope>
    <source>
        <strain evidence="1 2">DD17</strain>
    </source>
</reference>
<name>A0A139RM43_STROR</name>
<accession>A0A139RM43</accession>
<proteinExistence type="predicted"/>
<protein>
    <submittedName>
        <fullName evidence="1">Uncharacterized protein</fullName>
    </submittedName>
</protein>
<dbReference type="Proteomes" id="UP000072989">
    <property type="component" value="Unassembled WGS sequence"/>
</dbReference>
<gene>
    <name evidence="1" type="ORF">SORDD17_00882</name>
</gene>
<evidence type="ECO:0000313" key="2">
    <source>
        <dbReference type="Proteomes" id="UP000072989"/>
    </source>
</evidence>
<organism evidence="1 2">
    <name type="scientific">Streptococcus oralis</name>
    <dbReference type="NCBI Taxonomy" id="1303"/>
    <lineage>
        <taxon>Bacteria</taxon>
        <taxon>Bacillati</taxon>
        <taxon>Bacillota</taxon>
        <taxon>Bacilli</taxon>
        <taxon>Lactobacillales</taxon>
        <taxon>Streptococcaceae</taxon>
        <taxon>Streptococcus</taxon>
    </lineage>
</organism>